<gene>
    <name evidence="2" type="ORF">QJ522_07195</name>
</gene>
<protein>
    <submittedName>
        <fullName evidence="2">Uncharacterized protein</fullName>
    </submittedName>
</protein>
<reference evidence="2" key="1">
    <citation type="submission" date="2023-05" db="EMBL/GenBank/DDBJ databases">
        <title>Anaerotaeda fermentans gen. nov., sp. nov., a novel anaerobic planctomycete of the new family within the order Sedimentisphaerales isolated from Taman Peninsula, Russia.</title>
        <authorList>
            <person name="Khomyakova M.A."/>
            <person name="Merkel A.Y."/>
            <person name="Slobodkin A.I."/>
        </authorList>
    </citation>
    <scope>NUCLEOTIDE SEQUENCE</scope>
    <source>
        <strain evidence="2">M17dextr</strain>
    </source>
</reference>
<accession>A0AAW6TWM7</accession>
<proteinExistence type="predicted"/>
<comment type="caution">
    <text evidence="2">The sequence shown here is derived from an EMBL/GenBank/DDBJ whole genome shotgun (WGS) entry which is preliminary data.</text>
</comment>
<dbReference type="EMBL" id="JASCXX010000007">
    <property type="protein sequence ID" value="MDI6448827.1"/>
    <property type="molecule type" value="Genomic_DNA"/>
</dbReference>
<organism evidence="2 3">
    <name type="scientific">Anaerobaca lacustris</name>
    <dbReference type="NCBI Taxonomy" id="3044600"/>
    <lineage>
        <taxon>Bacteria</taxon>
        <taxon>Pseudomonadati</taxon>
        <taxon>Planctomycetota</taxon>
        <taxon>Phycisphaerae</taxon>
        <taxon>Sedimentisphaerales</taxon>
        <taxon>Anaerobacaceae</taxon>
        <taxon>Anaerobaca</taxon>
    </lineage>
</organism>
<dbReference type="RefSeq" id="WP_349244238.1">
    <property type="nucleotide sequence ID" value="NZ_JASCXX010000007.1"/>
</dbReference>
<keyword evidence="3" id="KW-1185">Reference proteome</keyword>
<evidence type="ECO:0000256" key="1">
    <source>
        <dbReference type="SAM" id="MobiDB-lite"/>
    </source>
</evidence>
<feature type="region of interest" description="Disordered" evidence="1">
    <location>
        <begin position="1"/>
        <end position="20"/>
    </location>
</feature>
<dbReference type="Proteomes" id="UP001431776">
    <property type="component" value="Unassembled WGS sequence"/>
</dbReference>
<evidence type="ECO:0000313" key="2">
    <source>
        <dbReference type="EMBL" id="MDI6448827.1"/>
    </source>
</evidence>
<name>A0AAW6TWM7_9BACT</name>
<sequence>MAKRKATQKVSDRFAQRTRHMRAKRLKKALRKNKMVTMRVSEIDHKGLKRVAGELGMTVTDYLLKLHQLVEEQPNSQSRGRDAEG</sequence>
<dbReference type="AlphaFoldDB" id="A0AAW6TWM7"/>
<evidence type="ECO:0000313" key="3">
    <source>
        <dbReference type="Proteomes" id="UP001431776"/>
    </source>
</evidence>